<dbReference type="InterPro" id="IPR036390">
    <property type="entry name" value="WH_DNA-bd_sf"/>
</dbReference>
<accession>A0A5P1RAE8</accession>
<dbReference type="Pfam" id="PF13730">
    <property type="entry name" value="HTH_36"/>
    <property type="match status" value="1"/>
</dbReference>
<dbReference type="EMBL" id="CP043869">
    <property type="protein sequence ID" value="QEQ96262.1"/>
    <property type="molecule type" value="Genomic_DNA"/>
</dbReference>
<feature type="compositionally biased region" description="Polar residues" evidence="1">
    <location>
        <begin position="108"/>
        <end position="118"/>
    </location>
</feature>
<organism evidence="3 4">
    <name type="scientific">Neptunomonas concharum</name>
    <dbReference type="NCBI Taxonomy" id="1031538"/>
    <lineage>
        <taxon>Bacteria</taxon>
        <taxon>Pseudomonadati</taxon>
        <taxon>Pseudomonadota</taxon>
        <taxon>Gammaproteobacteria</taxon>
        <taxon>Oceanospirillales</taxon>
        <taxon>Oceanospirillaceae</taxon>
        <taxon>Neptunomonas</taxon>
    </lineage>
</organism>
<dbReference type="RefSeq" id="WP_138988642.1">
    <property type="nucleotide sequence ID" value="NZ_CP043869.1"/>
</dbReference>
<name>A0A5P1RAE8_9GAMM</name>
<evidence type="ECO:0000256" key="1">
    <source>
        <dbReference type="SAM" id="MobiDB-lite"/>
    </source>
</evidence>
<dbReference type="OrthoDB" id="6107516at2"/>
<evidence type="ECO:0000259" key="2">
    <source>
        <dbReference type="Pfam" id="PF17948"/>
    </source>
</evidence>
<dbReference type="Gene3D" id="1.10.8.1180">
    <property type="match status" value="1"/>
</dbReference>
<feature type="compositionally biased region" description="Basic and acidic residues" evidence="1">
    <location>
        <begin position="139"/>
        <end position="155"/>
    </location>
</feature>
<dbReference type="AlphaFoldDB" id="A0A5P1RAE8"/>
<keyword evidence="4" id="KW-1185">Reference proteome</keyword>
<evidence type="ECO:0000313" key="3">
    <source>
        <dbReference type="EMBL" id="QEQ96262.1"/>
    </source>
</evidence>
<feature type="compositionally biased region" description="Basic and acidic residues" evidence="1">
    <location>
        <begin position="95"/>
        <end position="105"/>
    </location>
</feature>
<reference evidence="3 4" key="1">
    <citation type="journal article" date="2019" name="Biochem. Eng. J.">
        <title>Metabolic engineering of the marine bacteria Neptunomonas concharum for the production of acetoin and meso-2,3-butanediol from acetate.</title>
        <authorList>
            <person name="Li W."/>
            <person name="Pu N."/>
            <person name="Liu C.-X."/>
            <person name="Yuan Q.-P."/>
            <person name="Li Z.-J."/>
        </authorList>
    </citation>
    <scope>NUCLEOTIDE SEQUENCE [LARGE SCALE GENOMIC DNA]</scope>
    <source>
        <strain evidence="3 4">JCM17730</strain>
    </source>
</reference>
<dbReference type="KEGG" id="ncu:F0U83_05820"/>
<sequence>MSMLLMVEALKAKVGNHGRKLVLIKLADNANDEGKCWPSYQNIADHCEMGRSTVKAHIKALAAGGFIQVEERNDGKSSNLYRLTIAKGDINLTRSKSDPVKHEPGQDSAATSSPSNELTRSESDPVKNKPGQDSTATRSKSDPLTRSESDPRTSHSFEPVNEPVDAECHPEPPVGEINPPPAQQHPVFDDVSCSTDHRFEMFMGWQPSRSFGERLRFNRVDLSALDLETQEEVITEFVSYWAARNDCYSQQQWEHKLVQQVKHFLASPAKSNQRAMVSAAVMDVGNTDWIDPPSKQTTRAKVSASIMNVGDMDW</sequence>
<feature type="region of interest" description="Disordered" evidence="1">
    <location>
        <begin position="94"/>
        <end position="187"/>
    </location>
</feature>
<dbReference type="Pfam" id="PF17948">
    <property type="entry name" value="DnaT"/>
    <property type="match status" value="1"/>
</dbReference>
<gene>
    <name evidence="3" type="ORF">F0U83_05820</name>
</gene>
<proteinExistence type="predicted"/>
<dbReference type="Proteomes" id="UP000324760">
    <property type="component" value="Chromosome"/>
</dbReference>
<dbReference type="Gene3D" id="1.10.10.10">
    <property type="entry name" value="Winged helix-like DNA-binding domain superfamily/Winged helix DNA-binding domain"/>
    <property type="match status" value="1"/>
</dbReference>
<dbReference type="InterPro" id="IPR036388">
    <property type="entry name" value="WH-like_DNA-bd_sf"/>
</dbReference>
<dbReference type="InterPro" id="IPR040480">
    <property type="entry name" value="DnaT_DNA_bind"/>
</dbReference>
<protein>
    <recommendedName>
        <fullName evidence="2">DnaT DNA-binding domain-containing protein</fullName>
    </recommendedName>
</protein>
<evidence type="ECO:0000313" key="4">
    <source>
        <dbReference type="Proteomes" id="UP000324760"/>
    </source>
</evidence>
<feature type="domain" description="DnaT DNA-binding" evidence="2">
    <location>
        <begin position="199"/>
        <end position="266"/>
    </location>
</feature>
<dbReference type="SUPFAM" id="SSF46785">
    <property type="entry name" value="Winged helix' DNA-binding domain"/>
    <property type="match status" value="1"/>
</dbReference>